<accession>A0A031JQG2</accession>
<feature type="transmembrane region" description="Helical" evidence="10">
    <location>
        <begin position="400"/>
        <end position="421"/>
    </location>
</feature>
<feature type="transmembrane region" description="Helical" evidence="10">
    <location>
        <begin position="165"/>
        <end position="185"/>
    </location>
</feature>
<evidence type="ECO:0000313" key="11">
    <source>
        <dbReference type="EMBL" id="EZP79021.1"/>
    </source>
</evidence>
<feature type="transmembrane region" description="Helical" evidence="10">
    <location>
        <begin position="248"/>
        <end position="272"/>
    </location>
</feature>
<dbReference type="PANTHER" id="PTHR43298:SF2">
    <property type="entry name" value="FMN_FAD EXPORTER YEEO-RELATED"/>
    <property type="match status" value="1"/>
</dbReference>
<dbReference type="RefSeq" id="WP_036528457.1">
    <property type="nucleotide sequence ID" value="NZ_JFYZ01000029.1"/>
</dbReference>
<gene>
    <name evidence="11" type="ORF">BV97_04215</name>
</gene>
<feature type="transmembrane region" description="Helical" evidence="10">
    <location>
        <begin position="20"/>
        <end position="43"/>
    </location>
</feature>
<feature type="transmembrane region" description="Helical" evidence="10">
    <location>
        <begin position="197"/>
        <end position="218"/>
    </location>
</feature>
<comment type="subcellular location">
    <subcellularLocation>
        <location evidence="1">Cell inner membrane</location>
        <topology evidence="1">Multi-pass membrane protein</topology>
    </subcellularLocation>
</comment>
<dbReference type="PATRIC" id="fig|158500.4.peg.4281"/>
<keyword evidence="5 10" id="KW-0812">Transmembrane</keyword>
<keyword evidence="6 10" id="KW-1133">Transmembrane helix</keyword>
<dbReference type="Proteomes" id="UP000024329">
    <property type="component" value="Unassembled WGS sequence"/>
</dbReference>
<name>A0A031JQG2_9SPHN</name>
<reference evidence="11 12" key="1">
    <citation type="submission" date="2014-03" db="EMBL/GenBank/DDBJ databases">
        <title>Whole genome sequence of Novosphingobium resinovorum KF1.</title>
        <authorList>
            <person name="Gan H.M."/>
            <person name="Gan H.Y."/>
            <person name="Chew T.H."/>
            <person name="Savka M.A."/>
        </authorList>
    </citation>
    <scope>NUCLEOTIDE SEQUENCE [LARGE SCALE GENOMIC DNA]</scope>
    <source>
        <strain evidence="11 12">KF1</strain>
    </source>
</reference>
<dbReference type="PIRSF" id="PIRSF006603">
    <property type="entry name" value="DinF"/>
    <property type="match status" value="1"/>
</dbReference>
<evidence type="ECO:0000256" key="5">
    <source>
        <dbReference type="ARBA" id="ARBA00022692"/>
    </source>
</evidence>
<evidence type="ECO:0000256" key="4">
    <source>
        <dbReference type="ARBA" id="ARBA00022475"/>
    </source>
</evidence>
<dbReference type="InterPro" id="IPR048279">
    <property type="entry name" value="MdtK-like"/>
</dbReference>
<keyword evidence="3" id="KW-0050">Antiport</keyword>
<feature type="transmembrane region" description="Helical" evidence="10">
    <location>
        <begin position="137"/>
        <end position="158"/>
    </location>
</feature>
<feature type="transmembrane region" description="Helical" evidence="10">
    <location>
        <begin position="323"/>
        <end position="348"/>
    </location>
</feature>
<dbReference type="STRING" id="158500.BES08_14805"/>
<proteinExistence type="predicted"/>
<feature type="transmembrane region" description="Helical" evidence="10">
    <location>
        <begin position="360"/>
        <end position="379"/>
    </location>
</feature>
<evidence type="ECO:0000256" key="6">
    <source>
        <dbReference type="ARBA" id="ARBA00022989"/>
    </source>
</evidence>
<dbReference type="CDD" id="cd13131">
    <property type="entry name" value="MATE_NorM_like"/>
    <property type="match status" value="1"/>
</dbReference>
<evidence type="ECO:0000256" key="8">
    <source>
        <dbReference type="ARBA" id="ARBA00023136"/>
    </source>
</evidence>
<dbReference type="InterPro" id="IPR050222">
    <property type="entry name" value="MATE_MdtK"/>
</dbReference>
<feature type="transmembrane region" description="Helical" evidence="10">
    <location>
        <begin position="427"/>
        <end position="446"/>
    </location>
</feature>
<evidence type="ECO:0000256" key="10">
    <source>
        <dbReference type="SAM" id="Phobius"/>
    </source>
</evidence>
<organism evidence="11 12">
    <name type="scientific">Novosphingobium resinovorum</name>
    <dbReference type="NCBI Taxonomy" id="158500"/>
    <lineage>
        <taxon>Bacteria</taxon>
        <taxon>Pseudomonadati</taxon>
        <taxon>Pseudomonadota</taxon>
        <taxon>Alphaproteobacteria</taxon>
        <taxon>Sphingomonadales</taxon>
        <taxon>Sphingomonadaceae</taxon>
        <taxon>Novosphingobium</taxon>
    </lineage>
</organism>
<protein>
    <recommendedName>
        <fullName evidence="9">Multidrug-efflux transporter</fullName>
    </recommendedName>
</protein>
<keyword evidence="2" id="KW-0813">Transport</keyword>
<dbReference type="GO" id="GO:0015297">
    <property type="term" value="F:antiporter activity"/>
    <property type="evidence" value="ECO:0007669"/>
    <property type="project" value="UniProtKB-KW"/>
</dbReference>
<keyword evidence="4" id="KW-1003">Cell membrane</keyword>
<feature type="transmembrane region" description="Helical" evidence="10">
    <location>
        <begin position="55"/>
        <end position="78"/>
    </location>
</feature>
<keyword evidence="8 10" id="KW-0472">Membrane</keyword>
<dbReference type="eggNOG" id="COG0534">
    <property type="taxonomic scope" value="Bacteria"/>
</dbReference>
<sequence>MRARTRNHPLREELRATLRLAGPLALANMLQMAVFAIDVIFVARLGQEALAASSLAVAIVAVVMMGLNGVTGAVAPLIAAEIGRRRNSVREVRRSARMALWLALGLGLVAVGICFFGERIMLLTGQSPRISAISGHFIRVISLALVPMAVANVLRTFVSALGRPVFATVITALSIGVNALGNYALVFGNLGMPALGLTGSALASTITACVTVLAYVVAIRNDRNLRRFHVFGRFWRPEWQRLRQMLRLGLPISATLIAEGGLFSGAAFLMGLVGEVELAAHTVALQIAAFAFQVPFGIGQAATIRVGYHYGAGDRDAIARAGWVAIAIGLGFVGLSALAMLLIPRTIISAYVDVSAPANAALVALAVQYLFVAAIFQLTDGVQAIAAGVLRGVQDTRIPAVIAIVGYWLAGFATSVALGLFTPLRGVGVWIGLAVGLTVAAILLLGRWHWRGRFGLVPERSMPISAPIVALS</sequence>
<dbReference type="PANTHER" id="PTHR43298">
    <property type="entry name" value="MULTIDRUG RESISTANCE PROTEIN NORM-RELATED"/>
    <property type="match status" value="1"/>
</dbReference>
<dbReference type="NCBIfam" id="TIGR00797">
    <property type="entry name" value="matE"/>
    <property type="match status" value="1"/>
</dbReference>
<dbReference type="GO" id="GO:0006811">
    <property type="term" value="P:monoatomic ion transport"/>
    <property type="evidence" value="ECO:0007669"/>
    <property type="project" value="UniProtKB-KW"/>
</dbReference>
<dbReference type="Pfam" id="PF01554">
    <property type="entry name" value="MatE"/>
    <property type="match status" value="2"/>
</dbReference>
<evidence type="ECO:0000256" key="3">
    <source>
        <dbReference type="ARBA" id="ARBA00022449"/>
    </source>
</evidence>
<dbReference type="AlphaFoldDB" id="A0A031JQG2"/>
<evidence type="ECO:0000256" key="7">
    <source>
        <dbReference type="ARBA" id="ARBA00023065"/>
    </source>
</evidence>
<comment type="caution">
    <text evidence="11">The sequence shown here is derived from an EMBL/GenBank/DDBJ whole genome shotgun (WGS) entry which is preliminary data.</text>
</comment>
<dbReference type="GO" id="GO:0042910">
    <property type="term" value="F:xenobiotic transmembrane transporter activity"/>
    <property type="evidence" value="ECO:0007669"/>
    <property type="project" value="InterPro"/>
</dbReference>
<feature type="transmembrane region" description="Helical" evidence="10">
    <location>
        <begin position="99"/>
        <end position="117"/>
    </location>
</feature>
<evidence type="ECO:0000256" key="2">
    <source>
        <dbReference type="ARBA" id="ARBA00022448"/>
    </source>
</evidence>
<feature type="transmembrane region" description="Helical" evidence="10">
    <location>
        <begin position="278"/>
        <end position="302"/>
    </location>
</feature>
<dbReference type="EMBL" id="JFYZ01000029">
    <property type="protein sequence ID" value="EZP79021.1"/>
    <property type="molecule type" value="Genomic_DNA"/>
</dbReference>
<dbReference type="InterPro" id="IPR002528">
    <property type="entry name" value="MATE_fam"/>
</dbReference>
<evidence type="ECO:0000256" key="1">
    <source>
        <dbReference type="ARBA" id="ARBA00004429"/>
    </source>
</evidence>
<keyword evidence="7" id="KW-0406">Ion transport</keyword>
<dbReference type="GO" id="GO:0005886">
    <property type="term" value="C:plasma membrane"/>
    <property type="evidence" value="ECO:0007669"/>
    <property type="project" value="UniProtKB-SubCell"/>
</dbReference>
<evidence type="ECO:0000256" key="9">
    <source>
        <dbReference type="ARBA" id="ARBA00031636"/>
    </source>
</evidence>
<evidence type="ECO:0000313" key="12">
    <source>
        <dbReference type="Proteomes" id="UP000024329"/>
    </source>
</evidence>